<gene>
    <name evidence="8" type="primary">Pgam5-002</name>
</gene>
<proteinExistence type="evidence at transcript level"/>
<dbReference type="Gene3D" id="3.40.50.1240">
    <property type="entry name" value="Phosphoglycerate mutase-like"/>
    <property type="match status" value="1"/>
</dbReference>
<dbReference type="PANTHER" id="PTHR20935">
    <property type="entry name" value="PHOSPHOGLYCERATE MUTASE-RELATED"/>
    <property type="match status" value="1"/>
</dbReference>
<dbReference type="GO" id="GO:0004722">
    <property type="term" value="F:protein serine/threonine phosphatase activity"/>
    <property type="evidence" value="ECO:0007669"/>
    <property type="project" value="UniProtKB-EC"/>
</dbReference>
<dbReference type="InterPro" id="IPR013078">
    <property type="entry name" value="His_Pase_superF_clade-1"/>
</dbReference>
<evidence type="ECO:0000256" key="3">
    <source>
        <dbReference type="ARBA" id="ARBA00022590"/>
    </source>
</evidence>
<dbReference type="CDD" id="cd07067">
    <property type="entry name" value="HP_PGM_like"/>
    <property type="match status" value="1"/>
</dbReference>
<protein>
    <recommendedName>
        <fullName evidence="5">Serine/threonine-protein phosphatase PGAM5, mitochondrial</fullName>
        <ecNumber evidence="2">3.1.3.16</ecNumber>
    </recommendedName>
    <alternativeName>
        <fullName evidence="7">Phosphoglycerate mutase family member 5</fullName>
    </alternativeName>
    <alternativeName>
        <fullName evidence="6">Serine/threonine-protein phosphatase Pgam5, mitochondrial</fullName>
    </alternativeName>
</protein>
<dbReference type="SMART" id="SM00855">
    <property type="entry name" value="PGAM"/>
    <property type="match status" value="1"/>
</dbReference>
<dbReference type="Pfam" id="PF00300">
    <property type="entry name" value="His_Phos_1"/>
    <property type="match status" value="2"/>
</dbReference>
<organism evidence="8">
    <name type="scientific">Phallusia mammillata</name>
    <dbReference type="NCBI Taxonomy" id="59560"/>
    <lineage>
        <taxon>Eukaryota</taxon>
        <taxon>Metazoa</taxon>
        <taxon>Chordata</taxon>
        <taxon>Tunicata</taxon>
        <taxon>Ascidiacea</taxon>
        <taxon>Phlebobranchia</taxon>
        <taxon>Ascidiidae</taxon>
        <taxon>Phallusia</taxon>
    </lineage>
</organism>
<dbReference type="GO" id="GO:0012501">
    <property type="term" value="P:programmed cell death"/>
    <property type="evidence" value="ECO:0007669"/>
    <property type="project" value="UniProtKB-KW"/>
</dbReference>
<evidence type="ECO:0000256" key="2">
    <source>
        <dbReference type="ARBA" id="ARBA00013081"/>
    </source>
</evidence>
<dbReference type="PANTHER" id="PTHR20935:SF0">
    <property type="entry name" value="SERINE_THREONINE-PROTEIN PHOSPHATASE PGAM5, MITOCHONDRIAL"/>
    <property type="match status" value="1"/>
</dbReference>
<dbReference type="GO" id="GO:0005739">
    <property type="term" value="C:mitochondrion"/>
    <property type="evidence" value="ECO:0007669"/>
    <property type="project" value="TreeGrafter"/>
</dbReference>
<evidence type="ECO:0000256" key="4">
    <source>
        <dbReference type="ARBA" id="ARBA00022801"/>
    </source>
</evidence>
<evidence type="ECO:0000256" key="6">
    <source>
        <dbReference type="ARBA" id="ARBA00040722"/>
    </source>
</evidence>
<dbReference type="EC" id="3.1.3.16" evidence="2"/>
<dbReference type="EMBL" id="LR788941">
    <property type="protein sequence ID" value="CAB3264803.1"/>
    <property type="molecule type" value="mRNA"/>
</dbReference>
<accession>A0A6F9DP92</accession>
<dbReference type="GO" id="GO:0090141">
    <property type="term" value="P:positive regulation of mitochondrial fission"/>
    <property type="evidence" value="ECO:0007669"/>
    <property type="project" value="TreeGrafter"/>
</dbReference>
<dbReference type="InterPro" id="IPR029033">
    <property type="entry name" value="His_PPase_superfam"/>
</dbReference>
<reference evidence="8" key="1">
    <citation type="submission" date="2020-04" db="EMBL/GenBank/DDBJ databases">
        <authorList>
            <person name="Neveu A P."/>
        </authorList>
    </citation>
    <scope>NUCLEOTIDE SEQUENCE</scope>
    <source>
        <tissue evidence="8">Whole embryo</tissue>
    </source>
</reference>
<comment type="similarity">
    <text evidence="1">Belongs to the phosphoglycerate mutase family. BPG-dependent PGAM subfamily.</text>
</comment>
<evidence type="ECO:0000313" key="8">
    <source>
        <dbReference type="EMBL" id="CAB3264803.1"/>
    </source>
</evidence>
<name>A0A6F9DP92_9ASCI</name>
<keyword evidence="3" id="KW-1210">Necrosis</keyword>
<sequence>MKRHLWKMVGLAATGGATVSVIKYSGWNKKEQKSYNLFSPFLKTAHAAVSEASKWDNDWDKRACDKSTATRHIILIRHGQYNLAGKGDEERYLTSLGKEQASLTGLRLKELGLDKKLNLVTYSTMTRAKETCDLIYKQLDAPITLEKSDLLREGAPIEPDPPTPHWAPDPKTFFIDSARIETAFRHFMHRADPDQKDDSYEILVCHANVIRFFVCRALQIPPEAWLRISLRHASITSLSIRPNGKVSLKCLGDSGHLPPDKLTFE</sequence>
<evidence type="ECO:0000256" key="7">
    <source>
        <dbReference type="ARBA" id="ARBA00041839"/>
    </source>
</evidence>
<dbReference type="SUPFAM" id="SSF53254">
    <property type="entry name" value="Phosphoglycerate mutase-like"/>
    <property type="match status" value="1"/>
</dbReference>
<evidence type="ECO:0000256" key="5">
    <source>
        <dbReference type="ARBA" id="ARBA00039765"/>
    </source>
</evidence>
<evidence type="ECO:0000256" key="1">
    <source>
        <dbReference type="ARBA" id="ARBA00006717"/>
    </source>
</evidence>
<dbReference type="InterPro" id="IPR051021">
    <property type="entry name" value="Mito_Ser/Thr_phosphatase"/>
</dbReference>
<dbReference type="AlphaFoldDB" id="A0A6F9DP92"/>
<keyword evidence="4" id="KW-0378">Hydrolase</keyword>